<reference evidence="1" key="1">
    <citation type="journal article" date="2014" name="Front. Microbiol.">
        <title>High frequency of phylogenetically diverse reductive dehalogenase-homologous genes in deep subseafloor sedimentary metagenomes.</title>
        <authorList>
            <person name="Kawai M."/>
            <person name="Futagami T."/>
            <person name="Toyoda A."/>
            <person name="Takaki Y."/>
            <person name="Nishi S."/>
            <person name="Hori S."/>
            <person name="Arai W."/>
            <person name="Tsubouchi T."/>
            <person name="Morono Y."/>
            <person name="Uchiyama I."/>
            <person name="Ito T."/>
            <person name="Fujiyama A."/>
            <person name="Inagaki F."/>
            <person name="Takami H."/>
        </authorList>
    </citation>
    <scope>NUCLEOTIDE SEQUENCE</scope>
    <source>
        <strain evidence="1">Expedition CK06-06</strain>
    </source>
</reference>
<comment type="caution">
    <text evidence="1">The sequence shown here is derived from an EMBL/GenBank/DDBJ whole genome shotgun (WGS) entry which is preliminary data.</text>
</comment>
<sequence length="81" mass="9040">MADLKNCPFCGSNDVGSYVVNNGGDCPPKDFIDEWTVSCNGCIAEGPWGDSKENAEELWNTRKNEFKWEDYLNIVTVEDGT</sequence>
<proteinExistence type="predicted"/>
<dbReference type="Pfam" id="PF14354">
    <property type="entry name" value="Lar_restr_allev"/>
    <property type="match status" value="1"/>
</dbReference>
<accession>X0UTT0</accession>
<feature type="non-terminal residue" evidence="1">
    <location>
        <position position="81"/>
    </location>
</feature>
<dbReference type="AlphaFoldDB" id="X0UTT0"/>
<gene>
    <name evidence="1" type="ORF">S01H1_37015</name>
</gene>
<evidence type="ECO:0008006" key="2">
    <source>
        <dbReference type="Google" id="ProtNLM"/>
    </source>
</evidence>
<name>X0UTT0_9ZZZZ</name>
<dbReference type="InterPro" id="IPR019908">
    <property type="entry name" value="Toxin_RalR"/>
</dbReference>
<protein>
    <recommendedName>
        <fullName evidence="2">Restriction alleviation protein, Lar family</fullName>
    </recommendedName>
</protein>
<dbReference type="EMBL" id="BARS01023229">
    <property type="protein sequence ID" value="GAG09135.1"/>
    <property type="molecule type" value="Genomic_DNA"/>
</dbReference>
<dbReference type="NCBIfam" id="TIGR03655">
    <property type="entry name" value="anti_R_Lar"/>
    <property type="match status" value="1"/>
</dbReference>
<evidence type="ECO:0000313" key="1">
    <source>
        <dbReference type="EMBL" id="GAG09135.1"/>
    </source>
</evidence>
<organism evidence="1">
    <name type="scientific">marine sediment metagenome</name>
    <dbReference type="NCBI Taxonomy" id="412755"/>
    <lineage>
        <taxon>unclassified sequences</taxon>
        <taxon>metagenomes</taxon>
        <taxon>ecological metagenomes</taxon>
    </lineage>
</organism>